<proteinExistence type="predicted"/>
<evidence type="ECO:0000256" key="2">
    <source>
        <dbReference type="ARBA" id="ARBA00023136"/>
    </source>
</evidence>
<dbReference type="GO" id="GO:0009279">
    <property type="term" value="C:cell outer membrane"/>
    <property type="evidence" value="ECO:0007669"/>
    <property type="project" value="UniProtKB-SubCell"/>
</dbReference>
<sequence length="202" mass="22119">MKFKLLLSGTAFAFLAGCATQQIPQAPQPTLEVITIPQPTLNILNVFVESEIVRVPTTEQTVLCNGCDPINAGVKQEDDVIWIKMTPIVEETIVDSKYFNFDKAKLKGDLSPLRLIAEKMKNDPTITANIVGYTDSIGSKSYNLKLGRQRANAVKNWLKSQGISTDRMKATSKGEANPVASNSTSSGRAKNRRAVITIHIVE</sequence>
<dbReference type="Pfam" id="PF00691">
    <property type="entry name" value="OmpA"/>
    <property type="match status" value="1"/>
</dbReference>
<keyword evidence="2 4" id="KW-0472">Membrane</keyword>
<dbReference type="PRINTS" id="PR01023">
    <property type="entry name" value="NAFLGMOTY"/>
</dbReference>
<dbReference type="PROSITE" id="PS51123">
    <property type="entry name" value="OMPA_2"/>
    <property type="match status" value="1"/>
</dbReference>
<accession>A0A7Y2WCB6</accession>
<dbReference type="PANTHER" id="PTHR30329:SF21">
    <property type="entry name" value="LIPOPROTEIN YIAD-RELATED"/>
    <property type="match status" value="1"/>
</dbReference>
<protein>
    <submittedName>
        <fullName evidence="7">OmpA family protein</fullName>
    </submittedName>
</protein>
<dbReference type="InterPro" id="IPR006665">
    <property type="entry name" value="OmpA-like"/>
</dbReference>
<dbReference type="CDD" id="cd07185">
    <property type="entry name" value="OmpA_C-like"/>
    <property type="match status" value="1"/>
</dbReference>
<dbReference type="InterPro" id="IPR050330">
    <property type="entry name" value="Bact_OuterMem_StrucFunc"/>
</dbReference>
<dbReference type="Proteomes" id="UP000569202">
    <property type="component" value="Unassembled WGS sequence"/>
</dbReference>
<comment type="subcellular location">
    <subcellularLocation>
        <location evidence="1">Cell outer membrane</location>
    </subcellularLocation>
</comment>
<dbReference type="PROSITE" id="PS51257">
    <property type="entry name" value="PROKAR_LIPOPROTEIN"/>
    <property type="match status" value="1"/>
</dbReference>
<comment type="caution">
    <text evidence="7">The sequence shown here is derived from an EMBL/GenBank/DDBJ whole genome shotgun (WGS) entry which is preliminary data.</text>
</comment>
<evidence type="ECO:0000256" key="3">
    <source>
        <dbReference type="ARBA" id="ARBA00023237"/>
    </source>
</evidence>
<evidence type="ECO:0000313" key="7">
    <source>
        <dbReference type="EMBL" id="NNH79205.1"/>
    </source>
</evidence>
<dbReference type="SUPFAM" id="SSF103088">
    <property type="entry name" value="OmpA-like"/>
    <property type="match status" value="1"/>
</dbReference>
<gene>
    <name evidence="7" type="ORF">HLH17_16430</name>
</gene>
<evidence type="ECO:0000313" key="8">
    <source>
        <dbReference type="Proteomes" id="UP000569202"/>
    </source>
</evidence>
<dbReference type="PANTHER" id="PTHR30329">
    <property type="entry name" value="STATOR ELEMENT OF FLAGELLAR MOTOR COMPLEX"/>
    <property type="match status" value="1"/>
</dbReference>
<dbReference type="EMBL" id="JABERL010000068">
    <property type="protein sequence ID" value="NNH79205.1"/>
    <property type="molecule type" value="Genomic_DNA"/>
</dbReference>
<dbReference type="InterPro" id="IPR006664">
    <property type="entry name" value="OMP_bac"/>
</dbReference>
<evidence type="ECO:0000256" key="5">
    <source>
        <dbReference type="SAM" id="MobiDB-lite"/>
    </source>
</evidence>
<evidence type="ECO:0000256" key="4">
    <source>
        <dbReference type="PROSITE-ProRule" id="PRU00473"/>
    </source>
</evidence>
<name>A0A7Y2WCB6_9GAMM</name>
<feature type="domain" description="OmpA-like" evidence="6">
    <location>
        <begin position="86"/>
        <end position="202"/>
    </location>
</feature>
<keyword evidence="3" id="KW-0998">Cell outer membrane</keyword>
<evidence type="ECO:0000256" key="1">
    <source>
        <dbReference type="ARBA" id="ARBA00004442"/>
    </source>
</evidence>
<dbReference type="RefSeq" id="WP_171541263.1">
    <property type="nucleotide sequence ID" value="NZ_JABERL010000068.1"/>
</dbReference>
<dbReference type="AlphaFoldDB" id="A0A7Y2WCB6"/>
<dbReference type="InterPro" id="IPR036737">
    <property type="entry name" value="OmpA-like_sf"/>
</dbReference>
<feature type="compositionally biased region" description="Polar residues" evidence="5">
    <location>
        <begin position="179"/>
        <end position="188"/>
    </location>
</feature>
<organism evidence="7 8">
    <name type="scientific">Acinetobacter terrae</name>
    <dbReference type="NCBI Taxonomy" id="2731247"/>
    <lineage>
        <taxon>Bacteria</taxon>
        <taxon>Pseudomonadati</taxon>
        <taxon>Pseudomonadota</taxon>
        <taxon>Gammaproteobacteria</taxon>
        <taxon>Moraxellales</taxon>
        <taxon>Moraxellaceae</taxon>
        <taxon>Acinetobacter</taxon>
        <taxon>Acinetobacter Taxon 24</taxon>
    </lineage>
</organism>
<reference evidence="7 8" key="1">
    <citation type="submission" date="2020-04" db="EMBL/GenBank/DDBJ databases">
        <title>Acinetobacter Taxon 24.</title>
        <authorList>
            <person name="Nemec A."/>
            <person name="Radolfova-Krizova L."/>
            <person name="Higgins P.G."/>
            <person name="Spanelova P."/>
        </authorList>
    </citation>
    <scope>NUCLEOTIDE SEQUENCE [LARGE SCALE GENOMIC DNA]</scope>
    <source>
        <strain evidence="7 8">ANC 5380</strain>
    </source>
</reference>
<evidence type="ECO:0000259" key="6">
    <source>
        <dbReference type="PROSITE" id="PS51123"/>
    </source>
</evidence>
<feature type="region of interest" description="Disordered" evidence="5">
    <location>
        <begin position="164"/>
        <end position="188"/>
    </location>
</feature>
<dbReference type="Gene3D" id="3.30.1330.60">
    <property type="entry name" value="OmpA-like domain"/>
    <property type="match status" value="1"/>
</dbReference>
<dbReference type="PRINTS" id="PR01021">
    <property type="entry name" value="OMPADOMAIN"/>
</dbReference>